<protein>
    <submittedName>
        <fullName evidence="1">Pre-mRNA-splicing factor cwc26</fullName>
    </submittedName>
</protein>
<keyword evidence="2" id="KW-1185">Reference proteome</keyword>
<comment type="caution">
    <text evidence="1">The sequence shown here is derived from an EMBL/GenBank/DDBJ whole genome shotgun (WGS) entry which is preliminary data.</text>
</comment>
<organism evidence="1 2">
    <name type="scientific">Coemansia nantahalensis</name>
    <dbReference type="NCBI Taxonomy" id="2789366"/>
    <lineage>
        <taxon>Eukaryota</taxon>
        <taxon>Fungi</taxon>
        <taxon>Fungi incertae sedis</taxon>
        <taxon>Zoopagomycota</taxon>
        <taxon>Kickxellomycotina</taxon>
        <taxon>Kickxellomycetes</taxon>
        <taxon>Kickxellales</taxon>
        <taxon>Kickxellaceae</taxon>
        <taxon>Coemansia</taxon>
    </lineage>
</organism>
<name>A0ACC1JLZ8_9FUNG</name>
<evidence type="ECO:0000313" key="2">
    <source>
        <dbReference type="Proteomes" id="UP001140234"/>
    </source>
</evidence>
<evidence type="ECO:0000313" key="1">
    <source>
        <dbReference type="EMBL" id="KAJ2762585.1"/>
    </source>
</evidence>
<sequence>MALDDYLAKHYGATSKKSGRGSRAPRATYGANMIVTDDDDSVRGAARLESAAAKAPAPAKPRFRETGSSWHTVGQAAASTDSVSELLDAEAGGEDGPAIAEGADLVREYQAQQREKEEGEARQRSEQRRAWKQQQQQQQQEAQLAEQSGTAGAPVRTSRSPSPAPMRHGLLTAAAAKEDADRAHERDMRRLRELGEDVSGRNAGTVYRDAATGKQIDVEEARREAQDRTRQRETLRAQHAEWNKGLVQQRDKLEDQQRVERLRLHPDAEADRRGALDAEQRARQHWNDPALRFLENKRPEKHTYPVYQGYAPPNRFGIRPGYRWDGVDRSNGFERDLFKQQAAASAQRSAAYANAVADW</sequence>
<gene>
    <name evidence="1" type="primary">CWC26</name>
    <name evidence="1" type="ORF">IWQ57_005765</name>
</gene>
<proteinExistence type="predicted"/>
<accession>A0ACC1JLZ8</accession>
<dbReference type="EMBL" id="JANBUJ010002936">
    <property type="protein sequence ID" value="KAJ2762585.1"/>
    <property type="molecule type" value="Genomic_DNA"/>
</dbReference>
<reference evidence="1" key="1">
    <citation type="submission" date="2022-07" db="EMBL/GenBank/DDBJ databases">
        <title>Phylogenomic reconstructions and comparative analyses of Kickxellomycotina fungi.</title>
        <authorList>
            <person name="Reynolds N.K."/>
            <person name="Stajich J.E."/>
            <person name="Barry K."/>
            <person name="Grigoriev I.V."/>
            <person name="Crous P."/>
            <person name="Smith M.E."/>
        </authorList>
    </citation>
    <scope>NUCLEOTIDE SEQUENCE</scope>
    <source>
        <strain evidence="1">CBS 109366</strain>
    </source>
</reference>
<dbReference type="Proteomes" id="UP001140234">
    <property type="component" value="Unassembled WGS sequence"/>
</dbReference>